<dbReference type="Gene3D" id="1.10.287.70">
    <property type="match status" value="1"/>
</dbReference>
<gene>
    <name evidence="10" type="ORF">SAMN02910417_01667</name>
</gene>
<name>A0A1G6BNN1_EUBOX</name>
<evidence type="ECO:0000256" key="5">
    <source>
        <dbReference type="ARBA" id="ARBA00023065"/>
    </source>
</evidence>
<protein>
    <submittedName>
        <fullName evidence="10">Voltage-gated potassium channel</fullName>
    </submittedName>
</protein>
<feature type="transmembrane region" description="Helical" evidence="8">
    <location>
        <begin position="16"/>
        <end position="36"/>
    </location>
</feature>
<evidence type="ECO:0000256" key="2">
    <source>
        <dbReference type="ARBA" id="ARBA00022448"/>
    </source>
</evidence>
<evidence type="ECO:0000256" key="4">
    <source>
        <dbReference type="ARBA" id="ARBA00022989"/>
    </source>
</evidence>
<dbReference type="GO" id="GO:0005249">
    <property type="term" value="F:voltage-gated potassium channel activity"/>
    <property type="evidence" value="ECO:0007669"/>
    <property type="project" value="InterPro"/>
</dbReference>
<sequence>MKRRKKIIRQVLKNTGVVKIFVVFLIVFFLLAFVLYLLEADMDTYGDSLWFCFSVVTTIGLGDFVAQTAIGRVLTVVLSAYSIVIIALITAVITNYYIEAIRLRRNESIAEFVDDLQHLDQLSQEELREISKKVSEWDRKRK</sequence>
<evidence type="ECO:0000256" key="6">
    <source>
        <dbReference type="ARBA" id="ARBA00023136"/>
    </source>
</evidence>
<keyword evidence="5" id="KW-0406">Ion transport</keyword>
<dbReference type="PANTHER" id="PTHR11537">
    <property type="entry name" value="VOLTAGE-GATED POTASSIUM CHANNEL"/>
    <property type="match status" value="1"/>
</dbReference>
<feature type="domain" description="Potassium channel" evidence="9">
    <location>
        <begin position="24"/>
        <end position="97"/>
    </location>
</feature>
<evidence type="ECO:0000256" key="1">
    <source>
        <dbReference type="ARBA" id="ARBA00004141"/>
    </source>
</evidence>
<feature type="transmembrane region" description="Helical" evidence="8">
    <location>
        <begin position="73"/>
        <end position="98"/>
    </location>
</feature>
<accession>A0A1G6BNN1</accession>
<dbReference type="RefSeq" id="WP_090173894.1">
    <property type="nucleotide sequence ID" value="NZ_FMXR01000011.1"/>
</dbReference>
<evidence type="ECO:0000256" key="7">
    <source>
        <dbReference type="ARBA" id="ARBA00023303"/>
    </source>
</evidence>
<dbReference type="PANTHER" id="PTHR11537:SF254">
    <property type="entry name" value="POTASSIUM VOLTAGE-GATED CHANNEL PROTEIN SHAB"/>
    <property type="match status" value="1"/>
</dbReference>
<proteinExistence type="predicted"/>
<dbReference type="Proteomes" id="UP000199228">
    <property type="component" value="Unassembled WGS sequence"/>
</dbReference>
<keyword evidence="11" id="KW-1185">Reference proteome</keyword>
<keyword evidence="4 8" id="KW-1133">Transmembrane helix</keyword>
<keyword evidence="6 8" id="KW-0472">Membrane</keyword>
<dbReference type="GO" id="GO:0008076">
    <property type="term" value="C:voltage-gated potassium channel complex"/>
    <property type="evidence" value="ECO:0007669"/>
    <property type="project" value="InterPro"/>
</dbReference>
<evidence type="ECO:0000313" key="10">
    <source>
        <dbReference type="EMBL" id="SDB22165.1"/>
    </source>
</evidence>
<comment type="subcellular location">
    <subcellularLocation>
        <location evidence="1">Membrane</location>
        <topology evidence="1">Multi-pass membrane protein</topology>
    </subcellularLocation>
</comment>
<reference evidence="10 11" key="1">
    <citation type="submission" date="2016-10" db="EMBL/GenBank/DDBJ databases">
        <authorList>
            <person name="de Groot N.N."/>
        </authorList>
    </citation>
    <scope>NUCLEOTIDE SEQUENCE [LARGE SCALE GENOMIC DNA]</scope>
    <source>
        <strain evidence="10 11">DSM 3217</strain>
    </source>
</reference>
<evidence type="ECO:0000256" key="3">
    <source>
        <dbReference type="ARBA" id="ARBA00022692"/>
    </source>
</evidence>
<keyword evidence="2" id="KW-0813">Transport</keyword>
<organism evidence="10 11">
    <name type="scientific">Eubacterium oxidoreducens</name>
    <dbReference type="NCBI Taxonomy" id="1732"/>
    <lineage>
        <taxon>Bacteria</taxon>
        <taxon>Bacillati</taxon>
        <taxon>Bacillota</taxon>
        <taxon>Clostridia</taxon>
        <taxon>Eubacteriales</taxon>
        <taxon>Eubacteriaceae</taxon>
        <taxon>Eubacterium</taxon>
    </lineage>
</organism>
<dbReference type="InterPro" id="IPR028325">
    <property type="entry name" value="VG_K_chnl"/>
</dbReference>
<dbReference type="STRING" id="1732.SAMN02910417_01667"/>
<feature type="transmembrane region" description="Helical" evidence="8">
    <location>
        <begin position="48"/>
        <end position="66"/>
    </location>
</feature>
<keyword evidence="7 10" id="KW-0407">Ion channel</keyword>
<dbReference type="GO" id="GO:0001508">
    <property type="term" value="P:action potential"/>
    <property type="evidence" value="ECO:0007669"/>
    <property type="project" value="TreeGrafter"/>
</dbReference>
<dbReference type="EMBL" id="FMXR01000011">
    <property type="protein sequence ID" value="SDB22165.1"/>
    <property type="molecule type" value="Genomic_DNA"/>
</dbReference>
<evidence type="ECO:0000313" key="11">
    <source>
        <dbReference type="Proteomes" id="UP000199228"/>
    </source>
</evidence>
<dbReference type="InterPro" id="IPR013099">
    <property type="entry name" value="K_chnl_dom"/>
</dbReference>
<dbReference type="SUPFAM" id="SSF81324">
    <property type="entry name" value="Voltage-gated potassium channels"/>
    <property type="match status" value="1"/>
</dbReference>
<evidence type="ECO:0000256" key="8">
    <source>
        <dbReference type="SAM" id="Phobius"/>
    </source>
</evidence>
<keyword evidence="3 8" id="KW-0812">Transmembrane</keyword>
<evidence type="ECO:0000259" key="9">
    <source>
        <dbReference type="Pfam" id="PF07885"/>
    </source>
</evidence>
<dbReference type="AlphaFoldDB" id="A0A1G6BNN1"/>
<dbReference type="Pfam" id="PF07885">
    <property type="entry name" value="Ion_trans_2"/>
    <property type="match status" value="1"/>
</dbReference>
<dbReference type="OrthoDB" id="9810759at2"/>